<dbReference type="AlphaFoldDB" id="U9V0F9"/>
<evidence type="ECO:0000256" key="1">
    <source>
        <dbReference type="SAM" id="MobiDB-lite"/>
    </source>
</evidence>
<dbReference type="VEuPathDB" id="FungiDB:RhiirFUN_010024"/>
<evidence type="ECO:0000313" key="2">
    <source>
        <dbReference type="EMBL" id="ESA21371.1"/>
    </source>
</evidence>
<protein>
    <recommendedName>
        <fullName evidence="3">F-box domain-containing protein</fullName>
    </recommendedName>
</protein>
<proteinExistence type="predicted"/>
<evidence type="ECO:0008006" key="3">
    <source>
        <dbReference type="Google" id="ProtNLM"/>
    </source>
</evidence>
<dbReference type="HOGENOM" id="CLU_028913_2_1_1"/>
<feature type="region of interest" description="Disordered" evidence="1">
    <location>
        <begin position="471"/>
        <end position="493"/>
    </location>
</feature>
<dbReference type="EMBL" id="KI276491">
    <property type="protein sequence ID" value="ESA21371.1"/>
    <property type="molecule type" value="Genomic_DNA"/>
</dbReference>
<sequence>MTYSKIFLGDLPELTSLIIQYFQNDFSTLYSCILVNRLWCRLAIPLLWEDPFSIPAKNCRFIEIYLYNSSEDDRAKINRFGINIIPSNTLFNYPSFIKRFNTHKFFKSIKQWLYTVIKERSFFSSFYLTELIILILIKIFVQNEIDLHTLEIDTAKTDVQIRYFKPAFNLILQNPNLNQNIKTLKLNCDYDEYIEEFSTQIIKSQQDLKKIIFKFDIYNLYILKSSNCLNTLKIIIFHGIDFKNIMNLKQIFEQLNVLDSIHIIYCTLNSRIIQQIFNMTKPFKLKTLFGIFEIKSLLLLLQKSGDYLENIRIETTTNNILLQQSFDLIKIYCTKIKLIDLYGFEHQDFNLALDLIRNIGQNLNYLSFDITKFPSGFSSHDFKFSSILLQNLGQILPYKLEYLNLIFKINASDFKIFLTNSHNIFIRKLLIRNMMYDKNEDILPYIKEYIMKEKRVTYFAMEEILPKEKKKRKRKNNLSSLQNEKPENWTVPGRYQDDTGQGVHLCYSSGFPLLTVKISSYNKKGDIQVMACNNNIETIETDVELNSSKFSWKQMADCKIPQCRFASGSS</sequence>
<organism evidence="2">
    <name type="scientific">Rhizophagus irregularis (strain DAOM 181602 / DAOM 197198 / MUCL 43194)</name>
    <name type="common">Arbuscular mycorrhizal fungus</name>
    <name type="synonym">Glomus intraradices</name>
    <dbReference type="NCBI Taxonomy" id="747089"/>
    <lineage>
        <taxon>Eukaryota</taxon>
        <taxon>Fungi</taxon>
        <taxon>Fungi incertae sedis</taxon>
        <taxon>Mucoromycota</taxon>
        <taxon>Glomeromycotina</taxon>
        <taxon>Glomeromycetes</taxon>
        <taxon>Glomerales</taxon>
        <taxon>Glomeraceae</taxon>
        <taxon>Rhizophagus</taxon>
    </lineage>
</organism>
<reference evidence="2" key="1">
    <citation type="submission" date="2013-07" db="EMBL/GenBank/DDBJ databases">
        <title>The genome of an arbuscular mycorrhizal fungus provides insights into the evolution of the oldest plant symbiosis.</title>
        <authorList>
            <consortium name="DOE Joint Genome Institute"/>
            <person name="Tisserant E."/>
            <person name="Malbreil M."/>
            <person name="Kuo A."/>
            <person name="Kohler A."/>
            <person name="Symeonidi A."/>
            <person name="Balestrini R."/>
            <person name="Charron P."/>
            <person name="Duensing N."/>
            <person name="Frei-dit-Frey N."/>
            <person name="Gianinazzi-Pearson V."/>
            <person name="Gilbert B."/>
            <person name="Handa Y."/>
            <person name="Hijri M."/>
            <person name="Kaul R."/>
            <person name="Kawaguchi M."/>
            <person name="Krajinski F."/>
            <person name="Lammers P."/>
            <person name="Lapierre D."/>
            <person name="Masclaux F.G."/>
            <person name="Murat C."/>
            <person name="Morin E."/>
            <person name="Ndikumana S."/>
            <person name="Pagni M."/>
            <person name="Petitpierre D."/>
            <person name="Requena N."/>
            <person name="Rosikiewicz P."/>
            <person name="Riley R."/>
            <person name="Saito K."/>
            <person name="San Clemente H."/>
            <person name="Shapiro H."/>
            <person name="van Tuinen D."/>
            <person name="Becard G."/>
            <person name="Bonfante P."/>
            <person name="Paszkowski U."/>
            <person name="Shachar-Hill Y."/>
            <person name="Young J.P."/>
            <person name="Sanders I.R."/>
            <person name="Henrissat B."/>
            <person name="Rensing S.A."/>
            <person name="Grigoriev I.V."/>
            <person name="Corradi N."/>
            <person name="Roux C."/>
            <person name="Martin F."/>
        </authorList>
    </citation>
    <scope>NUCLEOTIDE SEQUENCE</scope>
    <source>
        <strain evidence="2">DAOM 197198</strain>
    </source>
</reference>
<dbReference type="VEuPathDB" id="FungiDB:RhiirFUN_010147"/>
<accession>U9V0F9</accession>
<gene>
    <name evidence="2" type="ORF">GLOINDRAFT_17542</name>
</gene>
<name>U9V0F9_RHIID</name>